<dbReference type="SMART" id="SM00382">
    <property type="entry name" value="AAA"/>
    <property type="match status" value="1"/>
</dbReference>
<dbReference type="InterPro" id="IPR011527">
    <property type="entry name" value="ABC1_TM_dom"/>
</dbReference>
<comment type="caution">
    <text evidence="10">The sequence shown here is derived from an EMBL/GenBank/DDBJ whole genome shotgun (WGS) entry which is preliminary data.</text>
</comment>
<dbReference type="STRING" id="762982.HMPREF9442_01494"/>
<feature type="domain" description="ABC transporter" evidence="8">
    <location>
        <begin position="374"/>
        <end position="608"/>
    </location>
</feature>
<dbReference type="InterPro" id="IPR017871">
    <property type="entry name" value="ABC_transporter-like_CS"/>
</dbReference>
<dbReference type="PANTHER" id="PTHR43394">
    <property type="entry name" value="ATP-DEPENDENT PERMEASE MDL1, MITOCHONDRIAL"/>
    <property type="match status" value="1"/>
</dbReference>
<feature type="transmembrane region" description="Helical" evidence="7">
    <location>
        <begin position="87"/>
        <end position="105"/>
    </location>
</feature>
<dbReference type="GeneID" id="98397956"/>
<evidence type="ECO:0000256" key="3">
    <source>
        <dbReference type="ARBA" id="ARBA00022741"/>
    </source>
</evidence>
<dbReference type="GO" id="GO:0005524">
    <property type="term" value="F:ATP binding"/>
    <property type="evidence" value="ECO:0007669"/>
    <property type="project" value="UniProtKB-KW"/>
</dbReference>
<dbReference type="GO" id="GO:0005886">
    <property type="term" value="C:plasma membrane"/>
    <property type="evidence" value="ECO:0007669"/>
    <property type="project" value="UniProtKB-SubCell"/>
</dbReference>
<dbReference type="CDD" id="cd18552">
    <property type="entry name" value="ABC_6TM_MsbA_like"/>
    <property type="match status" value="1"/>
</dbReference>
<dbReference type="PROSITE" id="PS50929">
    <property type="entry name" value="ABC_TM1F"/>
    <property type="match status" value="1"/>
</dbReference>
<dbReference type="EMBL" id="AFBR01000036">
    <property type="protein sequence ID" value="EGG54701.1"/>
    <property type="molecule type" value="Genomic_DNA"/>
</dbReference>
<evidence type="ECO:0000259" key="8">
    <source>
        <dbReference type="PROSITE" id="PS50893"/>
    </source>
</evidence>
<dbReference type="OrthoDB" id="9780296at2"/>
<proteinExistence type="predicted"/>
<feature type="domain" description="ABC transmembrane type-1" evidence="9">
    <location>
        <begin position="22"/>
        <end position="340"/>
    </location>
</feature>
<keyword evidence="3" id="KW-0547">Nucleotide-binding</keyword>
<dbReference type="GO" id="GO:0016887">
    <property type="term" value="F:ATP hydrolysis activity"/>
    <property type="evidence" value="ECO:0007669"/>
    <property type="project" value="InterPro"/>
</dbReference>
<accession>F3QTH6</accession>
<evidence type="ECO:0000259" key="9">
    <source>
        <dbReference type="PROSITE" id="PS50929"/>
    </source>
</evidence>
<dbReference type="InterPro" id="IPR036640">
    <property type="entry name" value="ABC1_TM_sf"/>
</dbReference>
<dbReference type="RefSeq" id="WP_008626619.1">
    <property type="nucleotide sequence ID" value="NZ_GL883837.1"/>
</dbReference>
<gene>
    <name evidence="10" type="ORF">HMPREF9442_01494</name>
</gene>
<dbReference type="Pfam" id="PF00005">
    <property type="entry name" value="ABC_tran"/>
    <property type="match status" value="1"/>
</dbReference>
<keyword evidence="4 10" id="KW-0067">ATP-binding</keyword>
<evidence type="ECO:0000256" key="4">
    <source>
        <dbReference type="ARBA" id="ARBA00022840"/>
    </source>
</evidence>
<dbReference type="InterPro" id="IPR003439">
    <property type="entry name" value="ABC_transporter-like_ATP-bd"/>
</dbReference>
<organism evidence="10 11">
    <name type="scientific">Paraprevotella xylaniphila YIT 11841</name>
    <dbReference type="NCBI Taxonomy" id="762982"/>
    <lineage>
        <taxon>Bacteria</taxon>
        <taxon>Pseudomonadati</taxon>
        <taxon>Bacteroidota</taxon>
        <taxon>Bacteroidia</taxon>
        <taxon>Bacteroidales</taxon>
        <taxon>Prevotellaceae</taxon>
        <taxon>Paraprevotella</taxon>
    </lineage>
</organism>
<dbReference type="PANTHER" id="PTHR43394:SF1">
    <property type="entry name" value="ATP-BINDING CASSETTE SUB-FAMILY B MEMBER 10, MITOCHONDRIAL"/>
    <property type="match status" value="1"/>
</dbReference>
<evidence type="ECO:0000256" key="1">
    <source>
        <dbReference type="ARBA" id="ARBA00004651"/>
    </source>
</evidence>
<dbReference type="SUPFAM" id="SSF52540">
    <property type="entry name" value="P-loop containing nucleoside triphosphate hydrolases"/>
    <property type="match status" value="1"/>
</dbReference>
<dbReference type="GO" id="GO:0015421">
    <property type="term" value="F:ABC-type oligopeptide transporter activity"/>
    <property type="evidence" value="ECO:0007669"/>
    <property type="project" value="TreeGrafter"/>
</dbReference>
<reference evidence="10 11" key="1">
    <citation type="submission" date="2011-02" db="EMBL/GenBank/DDBJ databases">
        <authorList>
            <person name="Weinstock G."/>
            <person name="Sodergren E."/>
            <person name="Clifton S."/>
            <person name="Fulton L."/>
            <person name="Fulton B."/>
            <person name="Courtney L."/>
            <person name="Fronick C."/>
            <person name="Harrison M."/>
            <person name="Strong C."/>
            <person name="Farmer C."/>
            <person name="Delahaunty K."/>
            <person name="Markovic C."/>
            <person name="Hall O."/>
            <person name="Minx P."/>
            <person name="Tomlinson C."/>
            <person name="Mitreva M."/>
            <person name="Hou S."/>
            <person name="Chen J."/>
            <person name="Wollam A."/>
            <person name="Pepin K.H."/>
            <person name="Johnson M."/>
            <person name="Bhonagiri V."/>
            <person name="Zhang X."/>
            <person name="Suruliraj S."/>
            <person name="Warren W."/>
            <person name="Chinwalla A."/>
            <person name="Mardis E.R."/>
            <person name="Wilson R.K."/>
        </authorList>
    </citation>
    <scope>NUCLEOTIDE SEQUENCE [LARGE SCALE GENOMIC DNA]</scope>
    <source>
        <strain evidence="10 11">YIT 11841</strain>
    </source>
</reference>
<dbReference type="InterPro" id="IPR039421">
    <property type="entry name" value="Type_1_exporter"/>
</dbReference>
<evidence type="ECO:0000256" key="5">
    <source>
        <dbReference type="ARBA" id="ARBA00022989"/>
    </source>
</evidence>
<evidence type="ECO:0000313" key="11">
    <source>
        <dbReference type="Proteomes" id="UP000005546"/>
    </source>
</evidence>
<dbReference type="Gene3D" id="1.20.1560.10">
    <property type="entry name" value="ABC transporter type 1, transmembrane domain"/>
    <property type="match status" value="1"/>
</dbReference>
<protein>
    <submittedName>
        <fullName evidence="10">Putative lipid A export ATP-binding/permease protein MsbA</fullName>
    </submittedName>
</protein>
<dbReference type="Proteomes" id="UP000005546">
    <property type="component" value="Unassembled WGS sequence"/>
</dbReference>
<dbReference type="eggNOG" id="COG1132">
    <property type="taxonomic scope" value="Bacteria"/>
</dbReference>
<evidence type="ECO:0000256" key="6">
    <source>
        <dbReference type="ARBA" id="ARBA00023136"/>
    </source>
</evidence>
<dbReference type="FunFam" id="3.40.50.300:FF:000218">
    <property type="entry name" value="Multidrug ABC transporter ATP-binding protein"/>
    <property type="match status" value="1"/>
</dbReference>
<keyword evidence="5 7" id="KW-1133">Transmembrane helix</keyword>
<keyword evidence="11" id="KW-1185">Reference proteome</keyword>
<dbReference type="InterPro" id="IPR003593">
    <property type="entry name" value="AAA+_ATPase"/>
</dbReference>
<evidence type="ECO:0000256" key="2">
    <source>
        <dbReference type="ARBA" id="ARBA00022692"/>
    </source>
</evidence>
<dbReference type="Gene3D" id="3.40.50.300">
    <property type="entry name" value="P-loop containing nucleotide triphosphate hydrolases"/>
    <property type="match status" value="1"/>
</dbReference>
<name>F3QTH6_9BACT</name>
<dbReference type="Pfam" id="PF00664">
    <property type="entry name" value="ABC_membrane"/>
    <property type="match status" value="1"/>
</dbReference>
<dbReference type="CDD" id="cd03251">
    <property type="entry name" value="ABCC_MsbA"/>
    <property type="match status" value="1"/>
</dbReference>
<feature type="transmembrane region" description="Helical" evidence="7">
    <location>
        <begin position="179"/>
        <end position="209"/>
    </location>
</feature>
<keyword evidence="6 7" id="KW-0472">Membrane</keyword>
<sequence>MIKEFFSLLKRYMKPYRKYLTWAVILNFLSQWLNVFSFAALVPILNILFKIDTTKYEYMPMDIHHLDKDVLVNNGYYFINYIIEQNGAFVTLIFMGLILIVMTLLKTTGYFASAAVMVPLRTGIVRDIRIEVYNKVLKLPLSFFSEERKGDIIARMSADVSVVENSLTSSLDMLIRNPIALVVCFITLFTVSWQLTLFVLVILPLAGWVMGSVSRKLKSQSVVAQGQWGDIMSQLDETLGGLRIIKAFIAERKMSERFAKINNGFRDAMNAMVIRQSSAHPMSEFLGTCVIVIVLWFGGALILNQYSPIDAAMFIFYLVILYSIINPLKEFSKAFYNIPLGLASMERIDMILKAENHIKEPEKPLPLTAFEHELEFRDVSFSYIEGRQVLKHVNLKVQKGKTVALVGQSGSGKSTMVDLVPRYHDVGEGALLIDGKNVKDVSIPALRSLIGNVNQEAILFNDTFYNNITFGVENATMEQVVEAAKIANAHDFIMESEKGYDTMIGDRGGRLSGGQRQRVSIARAILKNPPILILDEATSALDTESERLVQEALERLMKSRTTIAIAHRLSTIKNADEICVLYEGEIVERGTHEELIALNGYYKKLNDMQSL</sequence>
<evidence type="ECO:0000256" key="7">
    <source>
        <dbReference type="SAM" id="Phobius"/>
    </source>
</evidence>
<dbReference type="SUPFAM" id="SSF90123">
    <property type="entry name" value="ABC transporter transmembrane region"/>
    <property type="match status" value="1"/>
</dbReference>
<comment type="subcellular location">
    <subcellularLocation>
        <location evidence="1">Cell membrane</location>
        <topology evidence="1">Multi-pass membrane protein</topology>
    </subcellularLocation>
</comment>
<dbReference type="AlphaFoldDB" id="F3QTH6"/>
<evidence type="ECO:0000313" key="10">
    <source>
        <dbReference type="EMBL" id="EGG54701.1"/>
    </source>
</evidence>
<dbReference type="InterPro" id="IPR027417">
    <property type="entry name" value="P-loop_NTPase"/>
</dbReference>
<feature type="transmembrane region" description="Helical" evidence="7">
    <location>
        <begin position="20"/>
        <end position="49"/>
    </location>
</feature>
<keyword evidence="2 7" id="KW-0812">Transmembrane</keyword>
<feature type="transmembrane region" description="Helical" evidence="7">
    <location>
        <begin position="309"/>
        <end position="328"/>
    </location>
</feature>
<dbReference type="HOGENOM" id="CLU_000604_84_3_10"/>
<dbReference type="PROSITE" id="PS00211">
    <property type="entry name" value="ABC_TRANSPORTER_1"/>
    <property type="match status" value="1"/>
</dbReference>
<feature type="transmembrane region" description="Helical" evidence="7">
    <location>
        <begin position="285"/>
        <end position="303"/>
    </location>
</feature>
<dbReference type="PROSITE" id="PS50893">
    <property type="entry name" value="ABC_TRANSPORTER_2"/>
    <property type="match status" value="1"/>
</dbReference>